<dbReference type="Proteomes" id="UP000322499">
    <property type="component" value="Unassembled WGS sequence"/>
</dbReference>
<gene>
    <name evidence="6" type="ORF">BD833_103133</name>
</gene>
<sequence length="380" mass="42357">MREIPLYTLDGVPDADVRTYSFSTGDGLGMGLHRFSRGTQATESVLIVHGLTTSTDMFIMPEHRNLVTYLLDNGYRDVWTIDFRMSNRYSYNLFRNRYTMDDIALYDFPPALELMRRETDGKPIHVISHCLGAVSFLMSLFGGAVDGVASVIANSVGLTPRVPGWSRVKLQLAPVLVEDVIGLPYLNPRWYADPGPSRGKLFSKAVSAFHGECDQPDCHMLSLMWGSGWPALYSHEKLADVTHRRGGDLYGATSMHYYRHVRKMVAAGRAVKMTPGDPRYDRLPDDYLANAAAIETPVLLATGDRNNVFRDSNIVCHRELEKRAPGRHELAVLPGYGHQDPFMGEHVADEVFPTFLDFLDRHRSAPGARTTDAPPMAVAG</sequence>
<evidence type="ECO:0000256" key="1">
    <source>
        <dbReference type="ARBA" id="ARBA00001974"/>
    </source>
</evidence>
<evidence type="ECO:0000313" key="6">
    <source>
        <dbReference type="EMBL" id="TYP88977.1"/>
    </source>
</evidence>
<organism evidence="6 7">
    <name type="scientific">Blastococcus xanthinilyticus</name>
    <dbReference type="NCBI Taxonomy" id="1564164"/>
    <lineage>
        <taxon>Bacteria</taxon>
        <taxon>Bacillati</taxon>
        <taxon>Actinomycetota</taxon>
        <taxon>Actinomycetes</taxon>
        <taxon>Geodermatophilales</taxon>
        <taxon>Geodermatophilaceae</taxon>
        <taxon>Blastococcus</taxon>
    </lineage>
</organism>
<accession>A0A5S5CYY9</accession>
<protein>
    <submittedName>
        <fullName evidence="6">Alpha/beta hydrolase family protein</fullName>
    </submittedName>
</protein>
<name>A0A5S5CYY9_9ACTN</name>
<comment type="cofactor">
    <cofactor evidence="1">
        <name>FAD</name>
        <dbReference type="ChEBI" id="CHEBI:57692"/>
    </cofactor>
</comment>
<dbReference type="RefSeq" id="WP_166532197.1">
    <property type="nucleotide sequence ID" value="NZ_VNHW01000003.1"/>
</dbReference>
<evidence type="ECO:0000256" key="4">
    <source>
        <dbReference type="ARBA" id="ARBA00022827"/>
    </source>
</evidence>
<keyword evidence="7" id="KW-1185">Reference proteome</keyword>
<dbReference type="PANTHER" id="PTHR47470">
    <property type="entry name" value="CHOLESTEROL OXIDASE"/>
    <property type="match status" value="1"/>
</dbReference>
<dbReference type="EMBL" id="VNHW01000003">
    <property type="protein sequence ID" value="TYP88977.1"/>
    <property type="molecule type" value="Genomic_DNA"/>
</dbReference>
<dbReference type="InterPro" id="IPR029058">
    <property type="entry name" value="AB_hydrolase_fold"/>
</dbReference>
<evidence type="ECO:0000256" key="2">
    <source>
        <dbReference type="ARBA" id="ARBA00010790"/>
    </source>
</evidence>
<keyword evidence="6" id="KW-0378">Hydrolase</keyword>
<keyword evidence="3" id="KW-0285">Flavoprotein</keyword>
<dbReference type="GO" id="GO:0016787">
    <property type="term" value="F:hydrolase activity"/>
    <property type="evidence" value="ECO:0007669"/>
    <property type="project" value="UniProtKB-KW"/>
</dbReference>
<keyword evidence="5" id="KW-0560">Oxidoreductase</keyword>
<evidence type="ECO:0000256" key="3">
    <source>
        <dbReference type="ARBA" id="ARBA00022630"/>
    </source>
</evidence>
<keyword evidence="4" id="KW-0274">FAD</keyword>
<comment type="caution">
    <text evidence="6">The sequence shown here is derived from an EMBL/GenBank/DDBJ whole genome shotgun (WGS) entry which is preliminary data.</text>
</comment>
<evidence type="ECO:0000256" key="5">
    <source>
        <dbReference type="ARBA" id="ARBA00023002"/>
    </source>
</evidence>
<dbReference type="AlphaFoldDB" id="A0A5S5CYY9"/>
<comment type="similarity">
    <text evidence="2">Belongs to the GMC oxidoreductase family.</text>
</comment>
<dbReference type="SUPFAM" id="SSF53474">
    <property type="entry name" value="alpha/beta-Hydrolases"/>
    <property type="match status" value="1"/>
</dbReference>
<dbReference type="InterPro" id="IPR052542">
    <property type="entry name" value="Cholesterol_Oxidase"/>
</dbReference>
<proteinExistence type="inferred from homology"/>
<reference evidence="6 7" key="1">
    <citation type="submission" date="2019-07" db="EMBL/GenBank/DDBJ databases">
        <title>Genomic Encyclopedia of Archaeal and Bacterial Type Strains, Phase II (KMG-II): from individual species to whole genera.</title>
        <authorList>
            <person name="Goeker M."/>
        </authorList>
    </citation>
    <scope>NUCLEOTIDE SEQUENCE [LARGE SCALE GENOMIC DNA]</scope>
    <source>
        <strain evidence="6 7">DSM 46842</strain>
    </source>
</reference>
<dbReference type="GO" id="GO:0016491">
    <property type="term" value="F:oxidoreductase activity"/>
    <property type="evidence" value="ECO:0007669"/>
    <property type="project" value="UniProtKB-KW"/>
</dbReference>
<evidence type="ECO:0000313" key="7">
    <source>
        <dbReference type="Proteomes" id="UP000322499"/>
    </source>
</evidence>
<dbReference type="PANTHER" id="PTHR47470:SF1">
    <property type="entry name" value="FAD-DEPENDENT OXIDOREDUCTASE 2 FAD BINDING DOMAIN-CONTAINING PROTEIN"/>
    <property type="match status" value="1"/>
</dbReference>
<dbReference type="Gene3D" id="3.40.50.1820">
    <property type="entry name" value="alpha/beta hydrolase"/>
    <property type="match status" value="1"/>
</dbReference>